<dbReference type="eggNOG" id="COG4232">
    <property type="taxonomic scope" value="Bacteria"/>
</dbReference>
<dbReference type="HOGENOM" id="CLU_090389_8_2_10"/>
<dbReference type="InterPro" id="IPR013766">
    <property type="entry name" value="Thioredoxin_domain"/>
</dbReference>
<feature type="signal peptide" evidence="2">
    <location>
        <begin position="1"/>
        <end position="22"/>
    </location>
</feature>
<protein>
    <recommendedName>
        <fullName evidence="3">Thioredoxin domain-containing protein</fullName>
    </recommendedName>
</protein>
<evidence type="ECO:0000313" key="4">
    <source>
        <dbReference type="EMBL" id="AEE48044.1"/>
    </source>
</evidence>
<dbReference type="KEGG" id="hhy:Halhy_0131"/>
<dbReference type="PROSITE" id="PS51352">
    <property type="entry name" value="THIOREDOXIN_2"/>
    <property type="match status" value="1"/>
</dbReference>
<dbReference type="GO" id="GO:0015035">
    <property type="term" value="F:protein-disulfide reductase activity"/>
    <property type="evidence" value="ECO:0007669"/>
    <property type="project" value="TreeGrafter"/>
</dbReference>
<dbReference type="EMBL" id="CP002691">
    <property type="protein sequence ID" value="AEE48044.1"/>
    <property type="molecule type" value="Genomic_DNA"/>
</dbReference>
<dbReference type="Gene3D" id="3.40.30.10">
    <property type="entry name" value="Glutaredoxin"/>
    <property type="match status" value="1"/>
</dbReference>
<feature type="domain" description="Thioredoxin" evidence="3">
    <location>
        <begin position="24"/>
        <end position="146"/>
    </location>
</feature>
<evidence type="ECO:0000256" key="2">
    <source>
        <dbReference type="SAM" id="SignalP"/>
    </source>
</evidence>
<evidence type="ECO:0000259" key="3">
    <source>
        <dbReference type="PROSITE" id="PS51352"/>
    </source>
</evidence>
<proteinExistence type="predicted"/>
<accession>F4KST0</accession>
<dbReference type="AlphaFoldDB" id="F4KST0"/>
<dbReference type="PANTHER" id="PTHR32234">
    <property type="entry name" value="THIOL:DISULFIDE INTERCHANGE PROTEIN DSBD"/>
    <property type="match status" value="1"/>
</dbReference>
<dbReference type="SUPFAM" id="SSF52833">
    <property type="entry name" value="Thioredoxin-like"/>
    <property type="match status" value="1"/>
</dbReference>
<keyword evidence="1" id="KW-0676">Redox-active center</keyword>
<organism evidence="4 5">
    <name type="scientific">Haliscomenobacter hydrossis (strain ATCC 27775 / DSM 1100 / LMG 10767 / O)</name>
    <dbReference type="NCBI Taxonomy" id="760192"/>
    <lineage>
        <taxon>Bacteria</taxon>
        <taxon>Pseudomonadati</taxon>
        <taxon>Bacteroidota</taxon>
        <taxon>Saprospiria</taxon>
        <taxon>Saprospirales</taxon>
        <taxon>Haliscomenobacteraceae</taxon>
        <taxon>Haliscomenobacter</taxon>
    </lineage>
</organism>
<dbReference type="InterPro" id="IPR036249">
    <property type="entry name" value="Thioredoxin-like_sf"/>
</dbReference>
<keyword evidence="5" id="KW-1185">Reference proteome</keyword>
<dbReference type="RefSeq" id="WP_013762608.1">
    <property type="nucleotide sequence ID" value="NC_015510.1"/>
</dbReference>
<dbReference type="InterPro" id="IPR017937">
    <property type="entry name" value="Thioredoxin_CS"/>
</dbReference>
<evidence type="ECO:0000256" key="1">
    <source>
        <dbReference type="ARBA" id="ARBA00023284"/>
    </source>
</evidence>
<dbReference type="GO" id="GO:0045454">
    <property type="term" value="P:cell redox homeostasis"/>
    <property type="evidence" value="ECO:0007669"/>
    <property type="project" value="TreeGrafter"/>
</dbReference>
<dbReference type="PANTHER" id="PTHR32234:SF0">
    <property type="entry name" value="THIOL:DISULFIDE INTERCHANGE PROTEIN DSBD"/>
    <property type="match status" value="1"/>
</dbReference>
<name>F4KST0_HALH1</name>
<dbReference type="Pfam" id="PF13098">
    <property type="entry name" value="Thioredoxin_2"/>
    <property type="match status" value="1"/>
</dbReference>
<feature type="chain" id="PRO_5003317052" description="Thioredoxin domain-containing protein" evidence="2">
    <location>
        <begin position="23"/>
        <end position="146"/>
    </location>
</feature>
<reference evidence="4 5" key="1">
    <citation type="journal article" date="2011" name="Stand. Genomic Sci.">
        <title>Complete genome sequence of Haliscomenobacter hydrossis type strain (O).</title>
        <authorList>
            <consortium name="US DOE Joint Genome Institute (JGI-PGF)"/>
            <person name="Daligault H."/>
            <person name="Lapidus A."/>
            <person name="Zeytun A."/>
            <person name="Nolan M."/>
            <person name="Lucas S."/>
            <person name="Del Rio T.G."/>
            <person name="Tice H."/>
            <person name="Cheng J.F."/>
            <person name="Tapia R."/>
            <person name="Han C."/>
            <person name="Goodwin L."/>
            <person name="Pitluck S."/>
            <person name="Liolios K."/>
            <person name="Pagani I."/>
            <person name="Ivanova N."/>
            <person name="Huntemann M."/>
            <person name="Mavromatis K."/>
            <person name="Mikhailova N."/>
            <person name="Pati A."/>
            <person name="Chen A."/>
            <person name="Palaniappan K."/>
            <person name="Land M."/>
            <person name="Hauser L."/>
            <person name="Brambilla E.M."/>
            <person name="Rohde M."/>
            <person name="Verbarg S."/>
            <person name="Goker M."/>
            <person name="Bristow J."/>
            <person name="Eisen J.A."/>
            <person name="Markowitz V."/>
            <person name="Hugenholtz P."/>
            <person name="Kyrpides N.C."/>
            <person name="Klenk H.P."/>
            <person name="Woyke T."/>
        </authorList>
    </citation>
    <scope>NUCLEOTIDE SEQUENCE [LARGE SCALE GENOMIC DNA]</scope>
    <source>
        <strain evidence="5">ATCC 27775 / DSM 1100 / LMG 10767 / O</strain>
    </source>
</reference>
<reference key="2">
    <citation type="submission" date="2011-04" db="EMBL/GenBank/DDBJ databases">
        <title>Complete sequence of chromosome of Haliscomenobacter hydrossis DSM 1100.</title>
        <authorList>
            <consortium name="US DOE Joint Genome Institute (JGI-PGF)"/>
            <person name="Lucas S."/>
            <person name="Han J."/>
            <person name="Lapidus A."/>
            <person name="Bruce D."/>
            <person name="Goodwin L."/>
            <person name="Pitluck S."/>
            <person name="Peters L."/>
            <person name="Kyrpides N."/>
            <person name="Mavromatis K."/>
            <person name="Ivanova N."/>
            <person name="Ovchinnikova G."/>
            <person name="Pagani I."/>
            <person name="Daligault H."/>
            <person name="Detter J.C."/>
            <person name="Han C."/>
            <person name="Land M."/>
            <person name="Hauser L."/>
            <person name="Markowitz V."/>
            <person name="Cheng J.-F."/>
            <person name="Hugenholtz P."/>
            <person name="Woyke T."/>
            <person name="Wu D."/>
            <person name="Verbarg S."/>
            <person name="Frueling A."/>
            <person name="Brambilla E."/>
            <person name="Klenk H.-P."/>
            <person name="Eisen J.A."/>
        </authorList>
    </citation>
    <scope>NUCLEOTIDE SEQUENCE</scope>
    <source>
        <strain>DSM 1100</strain>
    </source>
</reference>
<dbReference type="InterPro" id="IPR012336">
    <property type="entry name" value="Thioredoxin-like_fold"/>
</dbReference>
<keyword evidence="2" id="KW-0732">Signal</keyword>
<sequence>MRILVSSLFVLFLCGSCKYQIALSPPWQKTPHNGVVAFQTAAFQAKLDSARLNKRPVFLDFYTSWCGPCKLMDRETFTDQDVANLLNKEFISLKINAEKGEGIALAKAYDVEVYPTLVFIDKDGEVVKREGLHSAGKFIKAAKRAL</sequence>
<dbReference type="Proteomes" id="UP000008461">
    <property type="component" value="Chromosome"/>
</dbReference>
<evidence type="ECO:0000313" key="5">
    <source>
        <dbReference type="Proteomes" id="UP000008461"/>
    </source>
</evidence>
<gene>
    <name evidence="4" type="ordered locus">Halhy_0131</name>
</gene>
<dbReference type="PROSITE" id="PS00194">
    <property type="entry name" value="THIOREDOXIN_1"/>
    <property type="match status" value="1"/>
</dbReference>